<dbReference type="SUPFAM" id="SSF56672">
    <property type="entry name" value="DNA/RNA polymerases"/>
    <property type="match status" value="1"/>
</dbReference>
<feature type="non-terminal residue" evidence="3">
    <location>
        <position position="371"/>
    </location>
</feature>
<dbReference type="GO" id="GO:0071897">
    <property type="term" value="P:DNA biosynthetic process"/>
    <property type="evidence" value="ECO:0007669"/>
    <property type="project" value="UniProtKB-ARBA"/>
</dbReference>
<dbReference type="PANTHER" id="PTHR37984">
    <property type="entry name" value="PROTEIN CBG26694"/>
    <property type="match status" value="1"/>
</dbReference>
<name>A0A553N8V7_TIGCA</name>
<reference evidence="3 4" key="1">
    <citation type="journal article" date="2018" name="Nat. Ecol. Evol.">
        <title>Genomic signatures of mitonuclear coevolution across populations of Tigriopus californicus.</title>
        <authorList>
            <person name="Barreto F.S."/>
            <person name="Watson E.T."/>
            <person name="Lima T.G."/>
            <person name="Willett C.S."/>
            <person name="Edmands S."/>
            <person name="Li W."/>
            <person name="Burton R.S."/>
        </authorList>
    </citation>
    <scope>NUCLEOTIDE SEQUENCE [LARGE SCALE GENOMIC DNA]</scope>
    <source>
        <strain evidence="3 4">San Diego</strain>
    </source>
</reference>
<dbReference type="GO" id="GO:0042575">
    <property type="term" value="C:DNA polymerase complex"/>
    <property type="evidence" value="ECO:0007669"/>
    <property type="project" value="UniProtKB-ARBA"/>
</dbReference>
<organism evidence="3 4">
    <name type="scientific">Tigriopus californicus</name>
    <name type="common">Marine copepod</name>
    <dbReference type="NCBI Taxonomy" id="6832"/>
    <lineage>
        <taxon>Eukaryota</taxon>
        <taxon>Metazoa</taxon>
        <taxon>Ecdysozoa</taxon>
        <taxon>Arthropoda</taxon>
        <taxon>Crustacea</taxon>
        <taxon>Multicrustacea</taxon>
        <taxon>Hexanauplia</taxon>
        <taxon>Copepoda</taxon>
        <taxon>Harpacticoida</taxon>
        <taxon>Harpacticidae</taxon>
        <taxon>Tigriopus</taxon>
    </lineage>
</organism>
<accession>A0A553N8V7</accession>
<dbReference type="Gene3D" id="3.30.420.10">
    <property type="entry name" value="Ribonuclease H-like superfamily/Ribonuclease H"/>
    <property type="match status" value="1"/>
</dbReference>
<feature type="domain" description="Reverse transcriptase/retrotransposon-derived protein RNase H-like" evidence="2">
    <location>
        <begin position="2"/>
        <end position="91"/>
    </location>
</feature>
<dbReference type="EMBL" id="VCGU01000459">
    <property type="protein sequence ID" value="TRY61872.1"/>
    <property type="molecule type" value="Genomic_DNA"/>
</dbReference>
<keyword evidence="4" id="KW-1185">Reference proteome</keyword>
<dbReference type="InterPro" id="IPR036397">
    <property type="entry name" value="RNaseH_sf"/>
</dbReference>
<dbReference type="SUPFAM" id="SSF53098">
    <property type="entry name" value="Ribonuclease H-like"/>
    <property type="match status" value="1"/>
</dbReference>
<evidence type="ECO:0000313" key="3">
    <source>
        <dbReference type="EMBL" id="TRY61872.1"/>
    </source>
</evidence>
<dbReference type="STRING" id="6832.A0A553N8V7"/>
<sequence length="371" mass="42424">MHEKAFTSAKRKLADTVRLRYFRLNKPTRLVTNASRVGLGFLLQQEDDDRIWRTVQVGYRLLKDTETGHAVIELQMWGIQYALEKCRVFLQRMDLFWNYSVRLFLPDFMRLIKALRAHKHGHVKFFIGQILTRASKPSFLLAVFVLPIQQSEPLTQKPRPERQFDELAIDLATVHGRYFLIVVDCATDWPDNIDLGHDTTSICLIGAIRGILFRSGAPSVIWSDNGPQDSLPSHRTSLSPKHRILSATLDKATSYDKRPKTLFDRQSKNLQVLTVGDLVAILDSKSGTWSIYGKVVEAGENRRYFVRTNSGAVLCRNRKFLRRRHLLSLPPEDTTHLTSAPALGLPKPSALIPPKSDRPQRIRKGYIRLGY</sequence>
<dbReference type="Pfam" id="PF17919">
    <property type="entry name" value="RT_RNaseH_2"/>
    <property type="match status" value="1"/>
</dbReference>
<dbReference type="Proteomes" id="UP000318571">
    <property type="component" value="Chromosome 8"/>
</dbReference>
<evidence type="ECO:0000256" key="1">
    <source>
        <dbReference type="ARBA" id="ARBA00023268"/>
    </source>
</evidence>
<dbReference type="GO" id="GO:0003824">
    <property type="term" value="F:catalytic activity"/>
    <property type="evidence" value="ECO:0007669"/>
    <property type="project" value="UniProtKB-KW"/>
</dbReference>
<dbReference type="AlphaFoldDB" id="A0A553N8V7"/>
<evidence type="ECO:0000259" key="2">
    <source>
        <dbReference type="Pfam" id="PF17919"/>
    </source>
</evidence>
<comment type="caution">
    <text evidence="3">The sequence shown here is derived from an EMBL/GenBank/DDBJ whole genome shotgun (WGS) entry which is preliminary data.</text>
</comment>
<keyword evidence="1" id="KW-0511">Multifunctional enzyme</keyword>
<dbReference type="InterPro" id="IPR050951">
    <property type="entry name" value="Retrovirus_Pol_polyprotein"/>
</dbReference>
<dbReference type="InterPro" id="IPR043502">
    <property type="entry name" value="DNA/RNA_pol_sf"/>
</dbReference>
<dbReference type="InterPro" id="IPR041577">
    <property type="entry name" value="RT_RNaseH_2"/>
</dbReference>
<evidence type="ECO:0000313" key="4">
    <source>
        <dbReference type="Proteomes" id="UP000318571"/>
    </source>
</evidence>
<gene>
    <name evidence="3" type="ORF">TCAL_12283</name>
</gene>
<dbReference type="InterPro" id="IPR012337">
    <property type="entry name" value="RNaseH-like_sf"/>
</dbReference>
<dbReference type="PANTHER" id="PTHR37984:SF5">
    <property type="entry name" value="PROTEIN NYNRIN-LIKE"/>
    <property type="match status" value="1"/>
</dbReference>
<proteinExistence type="predicted"/>
<protein>
    <recommendedName>
        <fullName evidence="2">Reverse transcriptase/retrotransposon-derived protein RNase H-like domain-containing protein</fullName>
    </recommendedName>
</protein>
<dbReference type="GO" id="GO:0003676">
    <property type="term" value="F:nucleic acid binding"/>
    <property type="evidence" value="ECO:0007669"/>
    <property type="project" value="InterPro"/>
</dbReference>